<feature type="compositionally biased region" description="Polar residues" evidence="1">
    <location>
        <begin position="51"/>
        <end position="63"/>
    </location>
</feature>
<keyword evidence="3" id="KW-1185">Reference proteome</keyword>
<sequence>MSITDEQVLAKIEQQIGQARQAPSAKRREHLHAIRTLCDLALDQEAPLTEGSGNINRRTNPMPANQAPVYSAPAKPVSISQEKPVKMEDGSNGDSLFDF</sequence>
<comment type="caution">
    <text evidence="2">The sequence shown here is derived from an EMBL/GenBank/DDBJ whole genome shotgun (WGS) entry which is preliminary data.</text>
</comment>
<name>A0A0C2W9L4_9BACL</name>
<dbReference type="RefSeq" id="WP_041053458.1">
    <property type="nucleotide sequence ID" value="NZ_JXRR01000001.1"/>
</dbReference>
<proteinExistence type="predicted"/>
<dbReference type="PATRIC" id="fig|220754.4.peg.67"/>
<feature type="region of interest" description="Disordered" evidence="1">
    <location>
        <begin position="49"/>
        <end position="99"/>
    </location>
</feature>
<protein>
    <recommendedName>
        <fullName evidence="4">YwdI family protein</fullName>
    </recommendedName>
</protein>
<reference evidence="2 3" key="1">
    <citation type="submission" date="2015-01" db="EMBL/GenBank/DDBJ databases">
        <title>Jeotgalibacillus campisalis genome sequencing.</title>
        <authorList>
            <person name="Goh K.M."/>
            <person name="Chan K.-G."/>
            <person name="Yaakop A.S."/>
            <person name="Ee R."/>
            <person name="Gan H.M."/>
            <person name="Chan C.S."/>
        </authorList>
    </citation>
    <scope>NUCLEOTIDE SEQUENCE [LARGE SCALE GENOMIC DNA]</scope>
    <source>
        <strain evidence="2 3">SF-57</strain>
    </source>
</reference>
<evidence type="ECO:0008006" key="4">
    <source>
        <dbReference type="Google" id="ProtNLM"/>
    </source>
</evidence>
<dbReference type="OrthoDB" id="2361717at2"/>
<dbReference type="AlphaFoldDB" id="A0A0C2W9L4"/>
<organism evidence="2 3">
    <name type="scientific">Jeotgalibacillus campisalis</name>
    <dbReference type="NCBI Taxonomy" id="220754"/>
    <lineage>
        <taxon>Bacteria</taxon>
        <taxon>Bacillati</taxon>
        <taxon>Bacillota</taxon>
        <taxon>Bacilli</taxon>
        <taxon>Bacillales</taxon>
        <taxon>Caryophanaceae</taxon>
        <taxon>Jeotgalibacillus</taxon>
    </lineage>
</organism>
<accession>A0A0C2W9L4</accession>
<gene>
    <name evidence="2" type="ORF">KR50_00670</name>
</gene>
<dbReference type="InterPro" id="IPR035218">
    <property type="entry name" value="DUF5327"/>
</dbReference>
<evidence type="ECO:0000256" key="1">
    <source>
        <dbReference type="SAM" id="MobiDB-lite"/>
    </source>
</evidence>
<evidence type="ECO:0000313" key="2">
    <source>
        <dbReference type="EMBL" id="KIL52738.1"/>
    </source>
</evidence>
<dbReference type="Proteomes" id="UP000031972">
    <property type="component" value="Unassembled WGS sequence"/>
</dbReference>
<dbReference type="EMBL" id="JXRR01000001">
    <property type="protein sequence ID" value="KIL52738.1"/>
    <property type="molecule type" value="Genomic_DNA"/>
</dbReference>
<evidence type="ECO:0000313" key="3">
    <source>
        <dbReference type="Proteomes" id="UP000031972"/>
    </source>
</evidence>
<dbReference type="Pfam" id="PF17261">
    <property type="entry name" value="DUF5327"/>
    <property type="match status" value="1"/>
</dbReference>